<dbReference type="AlphaFoldDB" id="A0A0A8Z122"/>
<protein>
    <submittedName>
        <fullName evidence="1">Uncharacterized protein</fullName>
    </submittedName>
</protein>
<name>A0A0A8Z122_ARUDO</name>
<reference evidence="1" key="2">
    <citation type="journal article" date="2015" name="Data Brief">
        <title>Shoot transcriptome of the giant reed, Arundo donax.</title>
        <authorList>
            <person name="Barrero R.A."/>
            <person name="Guerrero F.D."/>
            <person name="Moolhuijzen P."/>
            <person name="Goolsby J.A."/>
            <person name="Tidwell J."/>
            <person name="Bellgard S.E."/>
            <person name="Bellgard M.I."/>
        </authorList>
    </citation>
    <scope>NUCLEOTIDE SEQUENCE</scope>
    <source>
        <tissue evidence="1">Shoot tissue taken approximately 20 cm above the soil surface</tissue>
    </source>
</reference>
<evidence type="ECO:0000313" key="1">
    <source>
        <dbReference type="EMBL" id="JAD33074.1"/>
    </source>
</evidence>
<sequence length="32" mass="3691">MPVDISSERSNCACEMTLFQRLYILSLTLRLS</sequence>
<organism evidence="1">
    <name type="scientific">Arundo donax</name>
    <name type="common">Giant reed</name>
    <name type="synonym">Donax arundinaceus</name>
    <dbReference type="NCBI Taxonomy" id="35708"/>
    <lineage>
        <taxon>Eukaryota</taxon>
        <taxon>Viridiplantae</taxon>
        <taxon>Streptophyta</taxon>
        <taxon>Embryophyta</taxon>
        <taxon>Tracheophyta</taxon>
        <taxon>Spermatophyta</taxon>
        <taxon>Magnoliopsida</taxon>
        <taxon>Liliopsida</taxon>
        <taxon>Poales</taxon>
        <taxon>Poaceae</taxon>
        <taxon>PACMAD clade</taxon>
        <taxon>Arundinoideae</taxon>
        <taxon>Arundineae</taxon>
        <taxon>Arundo</taxon>
    </lineage>
</organism>
<proteinExistence type="predicted"/>
<dbReference type="EMBL" id="GBRH01264821">
    <property type="protein sequence ID" value="JAD33074.1"/>
    <property type="molecule type" value="Transcribed_RNA"/>
</dbReference>
<accession>A0A0A8Z122</accession>
<reference evidence="1" key="1">
    <citation type="submission" date="2014-09" db="EMBL/GenBank/DDBJ databases">
        <authorList>
            <person name="Magalhaes I.L.F."/>
            <person name="Oliveira U."/>
            <person name="Santos F.R."/>
            <person name="Vidigal T.H.D.A."/>
            <person name="Brescovit A.D."/>
            <person name="Santos A.J."/>
        </authorList>
    </citation>
    <scope>NUCLEOTIDE SEQUENCE</scope>
    <source>
        <tissue evidence="1">Shoot tissue taken approximately 20 cm above the soil surface</tissue>
    </source>
</reference>